<evidence type="ECO:0000313" key="3">
    <source>
        <dbReference type="EMBL" id="KAG6463831.1"/>
    </source>
</evidence>
<reference evidence="3" key="2">
    <citation type="submission" date="2020-12" db="EMBL/GenBank/DDBJ databases">
        <authorList>
            <person name="Kanost M."/>
        </authorList>
    </citation>
    <scope>NUCLEOTIDE SEQUENCE</scope>
</reference>
<dbReference type="Proteomes" id="UP000791440">
    <property type="component" value="Unassembled WGS sequence"/>
</dbReference>
<name>A0A921ZTX5_MANSE</name>
<comment type="caution">
    <text evidence="3">The sequence shown here is derived from an EMBL/GenBank/DDBJ whole genome shotgun (WGS) entry which is preliminary data.</text>
</comment>
<evidence type="ECO:0000256" key="1">
    <source>
        <dbReference type="SAM" id="MobiDB-lite"/>
    </source>
</evidence>
<keyword evidence="2" id="KW-0472">Membrane</keyword>
<organism evidence="3 4">
    <name type="scientific">Manduca sexta</name>
    <name type="common">Tobacco hawkmoth</name>
    <name type="synonym">Tobacco hornworm</name>
    <dbReference type="NCBI Taxonomy" id="7130"/>
    <lineage>
        <taxon>Eukaryota</taxon>
        <taxon>Metazoa</taxon>
        <taxon>Ecdysozoa</taxon>
        <taxon>Arthropoda</taxon>
        <taxon>Hexapoda</taxon>
        <taxon>Insecta</taxon>
        <taxon>Pterygota</taxon>
        <taxon>Neoptera</taxon>
        <taxon>Endopterygota</taxon>
        <taxon>Lepidoptera</taxon>
        <taxon>Glossata</taxon>
        <taxon>Ditrysia</taxon>
        <taxon>Bombycoidea</taxon>
        <taxon>Sphingidae</taxon>
        <taxon>Sphinginae</taxon>
        <taxon>Sphingini</taxon>
        <taxon>Manduca</taxon>
    </lineage>
</organism>
<feature type="transmembrane region" description="Helical" evidence="2">
    <location>
        <begin position="7"/>
        <end position="25"/>
    </location>
</feature>
<reference evidence="3" key="1">
    <citation type="journal article" date="2016" name="Insect Biochem. Mol. Biol.">
        <title>Multifaceted biological insights from a draft genome sequence of the tobacco hornworm moth, Manduca sexta.</title>
        <authorList>
            <person name="Kanost M.R."/>
            <person name="Arrese E.L."/>
            <person name="Cao X."/>
            <person name="Chen Y.R."/>
            <person name="Chellapilla S."/>
            <person name="Goldsmith M.R."/>
            <person name="Grosse-Wilde E."/>
            <person name="Heckel D.G."/>
            <person name="Herndon N."/>
            <person name="Jiang H."/>
            <person name="Papanicolaou A."/>
            <person name="Qu J."/>
            <person name="Soulages J.L."/>
            <person name="Vogel H."/>
            <person name="Walters J."/>
            <person name="Waterhouse R.M."/>
            <person name="Ahn S.J."/>
            <person name="Almeida F.C."/>
            <person name="An C."/>
            <person name="Aqrawi P."/>
            <person name="Bretschneider A."/>
            <person name="Bryant W.B."/>
            <person name="Bucks S."/>
            <person name="Chao H."/>
            <person name="Chevignon G."/>
            <person name="Christen J.M."/>
            <person name="Clarke D.F."/>
            <person name="Dittmer N.T."/>
            <person name="Ferguson L.C.F."/>
            <person name="Garavelou S."/>
            <person name="Gordon K.H.J."/>
            <person name="Gunaratna R.T."/>
            <person name="Han Y."/>
            <person name="Hauser F."/>
            <person name="He Y."/>
            <person name="Heidel-Fischer H."/>
            <person name="Hirsh A."/>
            <person name="Hu Y."/>
            <person name="Jiang H."/>
            <person name="Kalra D."/>
            <person name="Klinner C."/>
            <person name="Konig C."/>
            <person name="Kovar C."/>
            <person name="Kroll A.R."/>
            <person name="Kuwar S.S."/>
            <person name="Lee S.L."/>
            <person name="Lehman R."/>
            <person name="Li K."/>
            <person name="Li Z."/>
            <person name="Liang H."/>
            <person name="Lovelace S."/>
            <person name="Lu Z."/>
            <person name="Mansfield J.H."/>
            <person name="McCulloch K.J."/>
            <person name="Mathew T."/>
            <person name="Morton B."/>
            <person name="Muzny D.M."/>
            <person name="Neunemann D."/>
            <person name="Ongeri F."/>
            <person name="Pauchet Y."/>
            <person name="Pu L.L."/>
            <person name="Pyrousis I."/>
            <person name="Rao X.J."/>
            <person name="Redding A."/>
            <person name="Roesel C."/>
            <person name="Sanchez-Gracia A."/>
            <person name="Schaack S."/>
            <person name="Shukla A."/>
            <person name="Tetreau G."/>
            <person name="Wang Y."/>
            <person name="Xiong G.H."/>
            <person name="Traut W."/>
            <person name="Walsh T.K."/>
            <person name="Worley K.C."/>
            <person name="Wu D."/>
            <person name="Wu W."/>
            <person name="Wu Y.Q."/>
            <person name="Zhang X."/>
            <person name="Zou Z."/>
            <person name="Zucker H."/>
            <person name="Briscoe A.D."/>
            <person name="Burmester T."/>
            <person name="Clem R.J."/>
            <person name="Feyereisen R."/>
            <person name="Grimmelikhuijzen C.J.P."/>
            <person name="Hamodrakas S.J."/>
            <person name="Hansson B.S."/>
            <person name="Huguet E."/>
            <person name="Jermiin L.S."/>
            <person name="Lan Q."/>
            <person name="Lehman H.K."/>
            <person name="Lorenzen M."/>
            <person name="Merzendorfer H."/>
            <person name="Michalopoulos I."/>
            <person name="Morton D.B."/>
            <person name="Muthukrishnan S."/>
            <person name="Oakeshott J.G."/>
            <person name="Palmer W."/>
            <person name="Park Y."/>
            <person name="Passarelli A.L."/>
            <person name="Rozas J."/>
            <person name="Schwartz L.M."/>
            <person name="Smith W."/>
            <person name="Southgate A."/>
            <person name="Vilcinskas A."/>
            <person name="Vogt R."/>
            <person name="Wang P."/>
            <person name="Werren J."/>
            <person name="Yu X.Q."/>
            <person name="Zhou J.J."/>
            <person name="Brown S.J."/>
            <person name="Scherer S.E."/>
            <person name="Richards S."/>
            <person name="Blissard G.W."/>
        </authorList>
    </citation>
    <scope>NUCLEOTIDE SEQUENCE</scope>
</reference>
<gene>
    <name evidence="3" type="ORF">O3G_MSEX014092</name>
</gene>
<proteinExistence type="predicted"/>
<evidence type="ECO:0000256" key="2">
    <source>
        <dbReference type="SAM" id="Phobius"/>
    </source>
</evidence>
<accession>A0A921ZTX5</accession>
<keyword evidence="2" id="KW-0812">Transmembrane</keyword>
<dbReference type="EMBL" id="JH669040">
    <property type="protein sequence ID" value="KAG6463831.1"/>
    <property type="molecule type" value="Genomic_DNA"/>
</dbReference>
<keyword evidence="2" id="KW-1133">Transmembrane helix</keyword>
<sequence>MRYQTFIYCFLCFVTEIIAIQLYFININNDKQLKLLSDQFKKFLEPTIDELRSDYEFKSVKNICDRHFGSIYGTKAQKLLCLENYKQRKLRNEPYKRRRKQTKQPKQFFDMTRGVVSKFSSDYIDFKANRNMDDFSNDYLDVGDLVRNDYEARRAWPYETKLHKTKGTLRADDSDTSSEEESDDSQNRYQIVDNQSSESDSGSTESDSGSREAKKVAKKEAKLIYFQGRNRYVKDYDGRKRLQHFMPKRYHWDEGDIKKTRLLLV</sequence>
<dbReference type="AlphaFoldDB" id="A0A921ZTX5"/>
<protein>
    <submittedName>
        <fullName evidence="3">Uncharacterized protein</fullName>
    </submittedName>
</protein>
<feature type="region of interest" description="Disordered" evidence="1">
    <location>
        <begin position="166"/>
        <end position="214"/>
    </location>
</feature>
<evidence type="ECO:0000313" key="4">
    <source>
        <dbReference type="Proteomes" id="UP000791440"/>
    </source>
</evidence>
<keyword evidence="4" id="KW-1185">Reference proteome</keyword>
<feature type="compositionally biased region" description="Acidic residues" evidence="1">
    <location>
        <begin position="174"/>
        <end position="184"/>
    </location>
</feature>
<feature type="compositionally biased region" description="Low complexity" evidence="1">
    <location>
        <begin position="196"/>
        <end position="207"/>
    </location>
</feature>